<protein>
    <submittedName>
        <fullName evidence="1">Uncharacterized protein</fullName>
    </submittedName>
</protein>
<evidence type="ECO:0000313" key="2">
    <source>
        <dbReference type="Proteomes" id="UP001233999"/>
    </source>
</evidence>
<dbReference type="Proteomes" id="UP001233999">
    <property type="component" value="Unassembled WGS sequence"/>
</dbReference>
<accession>A0AAD8AFT2</accession>
<name>A0AAD8AFT2_DIPPU</name>
<dbReference type="EMBL" id="JASPKZ010001584">
    <property type="protein sequence ID" value="KAJ9597811.1"/>
    <property type="molecule type" value="Genomic_DNA"/>
</dbReference>
<comment type="caution">
    <text evidence="1">The sequence shown here is derived from an EMBL/GenBank/DDBJ whole genome shotgun (WGS) entry which is preliminary data.</text>
</comment>
<evidence type="ECO:0000313" key="1">
    <source>
        <dbReference type="EMBL" id="KAJ9597811.1"/>
    </source>
</evidence>
<keyword evidence="2" id="KW-1185">Reference proteome</keyword>
<organism evidence="1 2">
    <name type="scientific">Diploptera punctata</name>
    <name type="common">Pacific beetle cockroach</name>
    <dbReference type="NCBI Taxonomy" id="6984"/>
    <lineage>
        <taxon>Eukaryota</taxon>
        <taxon>Metazoa</taxon>
        <taxon>Ecdysozoa</taxon>
        <taxon>Arthropoda</taxon>
        <taxon>Hexapoda</taxon>
        <taxon>Insecta</taxon>
        <taxon>Pterygota</taxon>
        <taxon>Neoptera</taxon>
        <taxon>Polyneoptera</taxon>
        <taxon>Dictyoptera</taxon>
        <taxon>Blattodea</taxon>
        <taxon>Blaberoidea</taxon>
        <taxon>Blaberidae</taxon>
        <taxon>Diplopterinae</taxon>
        <taxon>Diploptera</taxon>
    </lineage>
</organism>
<sequence>AISAIDKQFMVEQQWTNIGTSFVMFVLSQHFLGRSLGEILGRVSKNSISYGCILLKMYTCCVNKMASTRHRPMRACSHHIKNSESFIGSRKGCLIHIEIKCRGTKIHRLKERKLSIKFI</sequence>
<gene>
    <name evidence="1" type="ORF">L9F63_011306</name>
</gene>
<feature type="non-terminal residue" evidence="1">
    <location>
        <position position="1"/>
    </location>
</feature>
<reference evidence="1" key="1">
    <citation type="journal article" date="2023" name="IScience">
        <title>Live-bearing cockroach genome reveals convergent evolutionary mechanisms linked to viviparity in insects and beyond.</title>
        <authorList>
            <person name="Fouks B."/>
            <person name="Harrison M.C."/>
            <person name="Mikhailova A.A."/>
            <person name="Marchal E."/>
            <person name="English S."/>
            <person name="Carruthers M."/>
            <person name="Jennings E.C."/>
            <person name="Chiamaka E.L."/>
            <person name="Frigard R.A."/>
            <person name="Pippel M."/>
            <person name="Attardo G.M."/>
            <person name="Benoit J.B."/>
            <person name="Bornberg-Bauer E."/>
            <person name="Tobe S.S."/>
        </authorList>
    </citation>
    <scope>NUCLEOTIDE SEQUENCE</scope>
    <source>
        <strain evidence="1">Stay&amp;Tobe</strain>
    </source>
</reference>
<reference evidence="1" key="2">
    <citation type="submission" date="2023-05" db="EMBL/GenBank/DDBJ databases">
        <authorList>
            <person name="Fouks B."/>
        </authorList>
    </citation>
    <scope>NUCLEOTIDE SEQUENCE</scope>
    <source>
        <strain evidence="1">Stay&amp;Tobe</strain>
        <tissue evidence="1">Testes</tissue>
    </source>
</reference>
<feature type="non-terminal residue" evidence="1">
    <location>
        <position position="119"/>
    </location>
</feature>
<dbReference type="AlphaFoldDB" id="A0AAD8AFT2"/>
<proteinExistence type="predicted"/>